<evidence type="ECO:0000256" key="9">
    <source>
        <dbReference type="ARBA" id="ARBA00023237"/>
    </source>
</evidence>
<dbReference type="InterPro" id="IPR037066">
    <property type="entry name" value="Plug_dom_sf"/>
</dbReference>
<dbReference type="RefSeq" id="WP_182162565.1">
    <property type="nucleotide sequence ID" value="NZ_JACEZT010000006.1"/>
</dbReference>
<evidence type="ECO:0000259" key="14">
    <source>
        <dbReference type="Pfam" id="PF07715"/>
    </source>
</evidence>
<dbReference type="InterPro" id="IPR039426">
    <property type="entry name" value="TonB-dep_rcpt-like"/>
</dbReference>
<dbReference type="PROSITE" id="PS52016">
    <property type="entry name" value="TONB_DEPENDENT_REC_3"/>
    <property type="match status" value="1"/>
</dbReference>
<dbReference type="InterPro" id="IPR000531">
    <property type="entry name" value="Beta-barrel_TonB"/>
</dbReference>
<keyword evidence="3 10" id="KW-0813">Transport</keyword>
<evidence type="ECO:0000256" key="6">
    <source>
        <dbReference type="ARBA" id="ARBA00023077"/>
    </source>
</evidence>
<dbReference type="PANTHER" id="PTHR47234">
    <property type="match status" value="1"/>
</dbReference>
<evidence type="ECO:0000313" key="16">
    <source>
        <dbReference type="Proteomes" id="UP000534388"/>
    </source>
</evidence>
<evidence type="ECO:0000256" key="4">
    <source>
        <dbReference type="ARBA" id="ARBA00022452"/>
    </source>
</evidence>
<dbReference type="PANTHER" id="PTHR47234:SF2">
    <property type="entry name" value="TONB-DEPENDENT RECEPTOR"/>
    <property type="match status" value="1"/>
</dbReference>
<feature type="signal peptide" evidence="12">
    <location>
        <begin position="1"/>
        <end position="27"/>
    </location>
</feature>
<evidence type="ECO:0000256" key="1">
    <source>
        <dbReference type="ARBA" id="ARBA00004571"/>
    </source>
</evidence>
<dbReference type="CDD" id="cd01347">
    <property type="entry name" value="ligand_gated_channel"/>
    <property type="match status" value="1"/>
</dbReference>
<keyword evidence="7 10" id="KW-0472">Membrane</keyword>
<reference evidence="15 16" key="1">
    <citation type="submission" date="2020-07" db="EMBL/GenBank/DDBJ databases">
        <title>Novel species isolated from subtropical streams in China.</title>
        <authorList>
            <person name="Lu H."/>
        </authorList>
    </citation>
    <scope>NUCLEOTIDE SEQUENCE [LARGE SCALE GENOMIC DNA]</scope>
    <source>
        <strain evidence="15 16">LX20W</strain>
    </source>
</reference>
<dbReference type="Gene3D" id="2.40.170.20">
    <property type="entry name" value="TonB-dependent receptor, beta-barrel domain"/>
    <property type="match status" value="1"/>
</dbReference>
<dbReference type="InterPro" id="IPR036942">
    <property type="entry name" value="Beta-barrel_TonB_sf"/>
</dbReference>
<evidence type="ECO:0000256" key="11">
    <source>
        <dbReference type="RuleBase" id="RU003357"/>
    </source>
</evidence>
<dbReference type="Gene3D" id="2.170.130.10">
    <property type="entry name" value="TonB-dependent receptor, plug domain"/>
    <property type="match status" value="1"/>
</dbReference>
<dbReference type="Pfam" id="PF07715">
    <property type="entry name" value="Plug"/>
    <property type="match status" value="1"/>
</dbReference>
<dbReference type="EMBL" id="JACEZT010000006">
    <property type="protein sequence ID" value="MBA5637714.1"/>
    <property type="molecule type" value="Genomic_DNA"/>
</dbReference>
<evidence type="ECO:0000256" key="10">
    <source>
        <dbReference type="PROSITE-ProRule" id="PRU01360"/>
    </source>
</evidence>
<evidence type="ECO:0000256" key="8">
    <source>
        <dbReference type="ARBA" id="ARBA00023170"/>
    </source>
</evidence>
<keyword evidence="12" id="KW-0732">Signal</keyword>
<evidence type="ECO:0000313" key="15">
    <source>
        <dbReference type="EMBL" id="MBA5637714.1"/>
    </source>
</evidence>
<comment type="subcellular location">
    <subcellularLocation>
        <location evidence="1 10">Cell outer membrane</location>
        <topology evidence="1 10">Multi-pass membrane protein</topology>
    </subcellularLocation>
</comment>
<organism evidence="15 16">
    <name type="scientific">Rugamonas brunnea</name>
    <dbReference type="NCBI Taxonomy" id="2758569"/>
    <lineage>
        <taxon>Bacteria</taxon>
        <taxon>Pseudomonadati</taxon>
        <taxon>Pseudomonadota</taxon>
        <taxon>Betaproteobacteria</taxon>
        <taxon>Burkholderiales</taxon>
        <taxon>Oxalobacteraceae</taxon>
        <taxon>Telluria group</taxon>
        <taxon>Rugamonas</taxon>
    </lineage>
</organism>
<dbReference type="SUPFAM" id="SSF56935">
    <property type="entry name" value="Porins"/>
    <property type="match status" value="1"/>
</dbReference>
<evidence type="ECO:0000256" key="3">
    <source>
        <dbReference type="ARBA" id="ARBA00022448"/>
    </source>
</evidence>
<proteinExistence type="inferred from homology"/>
<evidence type="ECO:0000256" key="2">
    <source>
        <dbReference type="ARBA" id="ARBA00009810"/>
    </source>
</evidence>
<dbReference type="Proteomes" id="UP000534388">
    <property type="component" value="Unassembled WGS sequence"/>
</dbReference>
<evidence type="ECO:0000256" key="12">
    <source>
        <dbReference type="SAM" id="SignalP"/>
    </source>
</evidence>
<keyword evidence="4 10" id="KW-1134">Transmembrane beta strand</keyword>
<feature type="domain" description="TonB-dependent receptor plug" evidence="14">
    <location>
        <begin position="52"/>
        <end position="169"/>
    </location>
</feature>
<sequence>MKSIPLAVAHILATGALTALATHTAQAQDAAGDNQEIKRVVVTGSYISRADQETPSPVQVMTAADLKKSGYTTVSEALRDITANGQGTLSQGFNGAFAAGASGVSLRGLTVGATLVLIDGHRMAPYPLSDDGQRPFVDITSIPMEAVERIEILKDGASAVYGSDAIAGVVNVILKKSFQGTSVTAETGTTQHGGGATHHLGLMHGFDLSDNTNGYVALEYRQQDQILLNQRDGAWTRMDWSADPGGRDLRPGARNSIISNPVTRTPYLQDPALGSTAGAYAFLDNGCDFARRNANQCVFTNTWSQLQPTSENLDLLASLTSRLNNDWTLGLKASYFDSKSQQTIRPSSVPVGSFAGVTAIGPYREPAIVGVIDPGAYTVPASYPGNPFGHAVNIRAIVPDSPFRRTDVDTKSYRAVADLNGTVAGWDVAASLGLTRVETNSTYRGYINPTALLQALNNTANPLKLTGGNSADVMALVTPTVSSKATDELNFIELRASRELAKLDGGPLSLGTGLTFVHKSLNAPDPVEAQNGTVNGLPSAYAIGKENNAALYAELAAPVLKSLELDAAVRADHYDTYGHSYTPKVGFKFTPSSMFSLRGTASRGFRAPSATENGVAGSLFAFNTIRDPILCPVSNPDGSPNTDSPQNVPAQCELSPTYLQTTNKNLQPEKSKSYTLGVIIEPIKNWSTTLDYYKITVDNQIISMSALASFDPLQFATRGGPETVTYGDGSTGTSSVGTIQYISTPYVNGQTTSTAGAEFESRYRFKLNDVSKMTVGLQWSHMFNYNMTLNGKTYNLAGTHGPAIVSGDTGNPKDRAQFTLSYDQGPLTISATTNYISGFDVTDPSNGLTDCDSSLQANNSRWKAGQSPSQYCKVASFTYTNLSMSYQFNKAWTLNGAITNLFDKAPPIDAQTYGGTGINGSSNGTGLAYNPSLHQTGAVGRFYSVGLNYKF</sequence>
<keyword evidence="5 10" id="KW-0812">Transmembrane</keyword>
<feature type="domain" description="TonB-dependent receptor-like beta-barrel" evidence="13">
    <location>
        <begin position="402"/>
        <end position="901"/>
    </location>
</feature>
<dbReference type="InterPro" id="IPR012910">
    <property type="entry name" value="Plug_dom"/>
</dbReference>
<protein>
    <submittedName>
        <fullName evidence="15">TonB-dependent receptor</fullName>
    </submittedName>
</protein>
<dbReference type="AlphaFoldDB" id="A0A7W2ESH7"/>
<feature type="chain" id="PRO_5031497493" evidence="12">
    <location>
        <begin position="28"/>
        <end position="951"/>
    </location>
</feature>
<keyword evidence="8 15" id="KW-0675">Receptor</keyword>
<keyword evidence="16" id="KW-1185">Reference proteome</keyword>
<gene>
    <name evidence="15" type="ORF">H3H37_11670</name>
</gene>
<evidence type="ECO:0000256" key="7">
    <source>
        <dbReference type="ARBA" id="ARBA00023136"/>
    </source>
</evidence>
<comment type="similarity">
    <text evidence="2 10 11">Belongs to the TonB-dependent receptor family.</text>
</comment>
<name>A0A7W2ESH7_9BURK</name>
<accession>A0A7W2ESH7</accession>
<dbReference type="GO" id="GO:0009279">
    <property type="term" value="C:cell outer membrane"/>
    <property type="evidence" value="ECO:0007669"/>
    <property type="project" value="UniProtKB-SubCell"/>
</dbReference>
<evidence type="ECO:0000256" key="5">
    <source>
        <dbReference type="ARBA" id="ARBA00022692"/>
    </source>
</evidence>
<keyword evidence="6 11" id="KW-0798">TonB box</keyword>
<keyword evidence="9 10" id="KW-0998">Cell outer membrane</keyword>
<comment type="caution">
    <text evidence="15">The sequence shown here is derived from an EMBL/GenBank/DDBJ whole genome shotgun (WGS) entry which is preliminary data.</text>
</comment>
<dbReference type="Pfam" id="PF00593">
    <property type="entry name" value="TonB_dep_Rec_b-barrel"/>
    <property type="match status" value="1"/>
</dbReference>
<evidence type="ECO:0000259" key="13">
    <source>
        <dbReference type="Pfam" id="PF00593"/>
    </source>
</evidence>